<proteinExistence type="predicted"/>
<keyword evidence="1" id="KW-1133">Transmembrane helix</keyword>
<protein>
    <submittedName>
        <fullName evidence="2">Uncharacterized protein</fullName>
    </submittedName>
</protein>
<feature type="transmembrane region" description="Helical" evidence="1">
    <location>
        <begin position="12"/>
        <end position="37"/>
    </location>
</feature>
<gene>
    <name evidence="2" type="ORF">COF81_09450</name>
</gene>
<dbReference type="Proteomes" id="UP000221918">
    <property type="component" value="Unassembled WGS sequence"/>
</dbReference>
<evidence type="ECO:0000313" key="2">
    <source>
        <dbReference type="EMBL" id="PHE99934.1"/>
    </source>
</evidence>
<keyword evidence="1" id="KW-0812">Transmembrane</keyword>
<comment type="caution">
    <text evidence="2">The sequence shown here is derived from an EMBL/GenBank/DDBJ whole genome shotgun (WGS) entry which is preliminary data.</text>
</comment>
<reference evidence="2 3" key="1">
    <citation type="submission" date="2017-09" db="EMBL/GenBank/DDBJ databases">
        <title>Large-scale bioinformatics analysis of Bacillus genomes uncovers conserved roles of natural products in bacterial physiology.</title>
        <authorList>
            <consortium name="Agbiome Team Llc"/>
            <person name="Bleich R.M."/>
            <person name="Grubbs K.J."/>
            <person name="Santa Maria K.C."/>
            <person name="Allen S.E."/>
            <person name="Farag S."/>
            <person name="Shank E.A."/>
            <person name="Bowers A."/>
        </authorList>
    </citation>
    <scope>NUCLEOTIDE SEQUENCE [LARGE SCALE GENOMIC DNA]</scope>
    <source>
        <strain evidence="2 3">AFS037265</strain>
    </source>
</reference>
<keyword evidence="1" id="KW-0472">Membrane</keyword>
<feature type="transmembrane region" description="Helical" evidence="1">
    <location>
        <begin position="43"/>
        <end position="66"/>
    </location>
</feature>
<evidence type="ECO:0000313" key="3">
    <source>
        <dbReference type="Proteomes" id="UP000221918"/>
    </source>
</evidence>
<dbReference type="EMBL" id="NUTL01000037">
    <property type="protein sequence ID" value="PHE99934.1"/>
    <property type="molecule type" value="Genomic_DNA"/>
</dbReference>
<dbReference type="AlphaFoldDB" id="A0ABD6T8B3"/>
<organism evidence="2 3">
    <name type="scientific">Bacillus pseudomycoides</name>
    <dbReference type="NCBI Taxonomy" id="64104"/>
    <lineage>
        <taxon>Bacteria</taxon>
        <taxon>Bacillati</taxon>
        <taxon>Bacillota</taxon>
        <taxon>Bacilli</taxon>
        <taxon>Bacillales</taxon>
        <taxon>Bacillaceae</taxon>
        <taxon>Bacillus</taxon>
        <taxon>Bacillus cereus group</taxon>
    </lineage>
</organism>
<sequence>MEKKDLTILKEQLNATSMSIIIISSASVITIMVGYFFKTDFPGWFTILVDYVIPWIYTLIIILLFVRIFKIKRSMKAYNKSVTLRKWVDKK</sequence>
<name>A0ABD6T8B3_9BACI</name>
<evidence type="ECO:0000256" key="1">
    <source>
        <dbReference type="SAM" id="Phobius"/>
    </source>
</evidence>
<accession>A0ABD6T8B3</accession>
<dbReference type="RefSeq" id="WP_098617523.1">
    <property type="nucleotide sequence ID" value="NZ_NUTL01000037.1"/>
</dbReference>